<feature type="region of interest" description="Disordered" evidence="1">
    <location>
        <begin position="1"/>
        <end position="25"/>
    </location>
</feature>
<evidence type="ECO:0000313" key="2">
    <source>
        <dbReference type="EMBL" id="ASV76546.1"/>
    </source>
</evidence>
<proteinExistence type="predicted"/>
<evidence type="ECO:0000256" key="1">
    <source>
        <dbReference type="SAM" id="MobiDB-lite"/>
    </source>
</evidence>
<dbReference type="Proteomes" id="UP000215086">
    <property type="component" value="Chromosome"/>
</dbReference>
<accession>A0A286RKR7</accession>
<dbReference type="KEGG" id="ttf:THTE_3945"/>
<evidence type="ECO:0000313" key="3">
    <source>
        <dbReference type="Proteomes" id="UP000215086"/>
    </source>
</evidence>
<keyword evidence="3" id="KW-1185">Reference proteome</keyword>
<protein>
    <submittedName>
        <fullName evidence="2">Uncharacterized protein</fullName>
    </submittedName>
</protein>
<dbReference type="AlphaFoldDB" id="A0A286RKR7"/>
<gene>
    <name evidence="2" type="ORF">THTE_3945</name>
</gene>
<organism evidence="2 3">
    <name type="scientific">Thermogutta terrifontis</name>
    <dbReference type="NCBI Taxonomy" id="1331910"/>
    <lineage>
        <taxon>Bacteria</taxon>
        <taxon>Pseudomonadati</taxon>
        <taxon>Planctomycetota</taxon>
        <taxon>Planctomycetia</taxon>
        <taxon>Pirellulales</taxon>
        <taxon>Thermoguttaceae</taxon>
        <taxon>Thermogutta</taxon>
    </lineage>
</organism>
<dbReference type="EMBL" id="CP018477">
    <property type="protein sequence ID" value="ASV76546.1"/>
    <property type="molecule type" value="Genomic_DNA"/>
</dbReference>
<reference evidence="2 3" key="1">
    <citation type="journal article" name="Front. Microbiol.">
        <title>Sugar Metabolism of the First Thermophilic Planctomycete Thermogutta terrifontis: Comparative Genomic and Transcriptomic Approaches.</title>
        <authorList>
            <person name="Elcheninov A.G."/>
            <person name="Menzel P."/>
            <person name="Gudbergsdottir S.R."/>
            <person name="Slesarev A.I."/>
            <person name="Kadnikov V.V."/>
            <person name="Krogh A."/>
            <person name="Bonch-Osmolovskaya E.A."/>
            <person name="Peng X."/>
            <person name="Kublanov I.V."/>
        </authorList>
    </citation>
    <scope>NUCLEOTIDE SEQUENCE [LARGE SCALE GENOMIC DNA]</scope>
    <source>
        <strain evidence="2 3">R1</strain>
    </source>
</reference>
<sequence>MPSFQIAGSRETRRTSTIRAQQKPPLLVRRSGARCELPVVRRNLFSGGSKFPHSPLFVLPLPEEDLLDPDSEEPLPLSREAAFLYDSLL</sequence>
<name>A0A286RKR7_9BACT</name>